<dbReference type="CDD" id="cd07043">
    <property type="entry name" value="STAS_anti-anti-sigma_factors"/>
    <property type="match status" value="1"/>
</dbReference>
<evidence type="ECO:0000313" key="2">
    <source>
        <dbReference type="EMBL" id="QDU40136.1"/>
    </source>
</evidence>
<evidence type="ECO:0000259" key="1">
    <source>
        <dbReference type="PROSITE" id="PS50801"/>
    </source>
</evidence>
<dbReference type="GO" id="GO:0043856">
    <property type="term" value="F:anti-sigma factor antagonist activity"/>
    <property type="evidence" value="ECO:0007669"/>
    <property type="project" value="TreeGrafter"/>
</dbReference>
<reference evidence="2 3" key="1">
    <citation type="submission" date="2019-02" db="EMBL/GenBank/DDBJ databases">
        <title>Deep-cultivation of Planctomycetes and their phenomic and genomic characterization uncovers novel biology.</title>
        <authorList>
            <person name="Wiegand S."/>
            <person name="Jogler M."/>
            <person name="Boedeker C."/>
            <person name="Pinto D."/>
            <person name="Vollmers J."/>
            <person name="Rivas-Marin E."/>
            <person name="Kohn T."/>
            <person name="Peeters S.H."/>
            <person name="Heuer A."/>
            <person name="Rast P."/>
            <person name="Oberbeckmann S."/>
            <person name="Bunk B."/>
            <person name="Jeske O."/>
            <person name="Meyerdierks A."/>
            <person name="Storesund J.E."/>
            <person name="Kallscheuer N."/>
            <person name="Luecker S."/>
            <person name="Lage O.M."/>
            <person name="Pohl T."/>
            <person name="Merkel B.J."/>
            <person name="Hornburger P."/>
            <person name="Mueller R.-W."/>
            <person name="Bruemmer F."/>
            <person name="Labrenz M."/>
            <person name="Spormann A.M."/>
            <person name="Op den Camp H."/>
            <person name="Overmann J."/>
            <person name="Amann R."/>
            <person name="Jetten M.S.M."/>
            <person name="Mascher T."/>
            <person name="Medema M.H."/>
            <person name="Devos D.P."/>
            <person name="Kaster A.-K."/>
            <person name="Ovreas L."/>
            <person name="Rohde M."/>
            <person name="Galperin M.Y."/>
            <person name="Jogler C."/>
        </authorList>
    </citation>
    <scope>NUCLEOTIDE SEQUENCE [LARGE SCALE GENOMIC DNA]</scope>
    <source>
        <strain evidence="2 3">Mal4</strain>
    </source>
</reference>
<evidence type="ECO:0000313" key="3">
    <source>
        <dbReference type="Proteomes" id="UP000320496"/>
    </source>
</evidence>
<dbReference type="Pfam" id="PF01740">
    <property type="entry name" value="STAS"/>
    <property type="match status" value="1"/>
</dbReference>
<name>A0A517ZCB0_9PLAN</name>
<dbReference type="EMBL" id="CP036275">
    <property type="protein sequence ID" value="QDU40136.1"/>
    <property type="molecule type" value="Genomic_DNA"/>
</dbReference>
<proteinExistence type="predicted"/>
<dbReference type="InterPro" id="IPR036513">
    <property type="entry name" value="STAS_dom_sf"/>
</dbReference>
<keyword evidence="3" id="KW-1185">Reference proteome</keyword>
<dbReference type="InterPro" id="IPR002645">
    <property type="entry name" value="STAS_dom"/>
</dbReference>
<dbReference type="PANTHER" id="PTHR33495:SF2">
    <property type="entry name" value="ANTI-SIGMA FACTOR ANTAGONIST TM_1081-RELATED"/>
    <property type="match status" value="1"/>
</dbReference>
<dbReference type="KEGG" id="mri:Mal4_44910"/>
<dbReference type="AlphaFoldDB" id="A0A517ZCB0"/>
<dbReference type="Gene3D" id="3.30.750.24">
    <property type="entry name" value="STAS domain"/>
    <property type="match status" value="1"/>
</dbReference>
<dbReference type="OrthoDB" id="283212at2"/>
<feature type="domain" description="STAS" evidence="1">
    <location>
        <begin position="12"/>
        <end position="86"/>
    </location>
</feature>
<dbReference type="PROSITE" id="PS50801">
    <property type="entry name" value="STAS"/>
    <property type="match status" value="1"/>
</dbReference>
<dbReference type="Proteomes" id="UP000320496">
    <property type="component" value="Chromosome"/>
</dbReference>
<sequence length="111" mass="11790">MFTRSRQGAVDVITGDAPLNVDSCNDVLHQIEACLSHGQPRLVIDLRDIPFIDSAGLELLLDVQDRCVQAGGTCKLAAPNPLCTDILYATAVGLEFETYPDAISAAGSFAL</sequence>
<protein>
    <submittedName>
        <fullName evidence="2">STAS domain protein</fullName>
    </submittedName>
</protein>
<dbReference type="RefSeq" id="WP_145371253.1">
    <property type="nucleotide sequence ID" value="NZ_CP036275.1"/>
</dbReference>
<dbReference type="PANTHER" id="PTHR33495">
    <property type="entry name" value="ANTI-SIGMA FACTOR ANTAGONIST TM_1081-RELATED-RELATED"/>
    <property type="match status" value="1"/>
</dbReference>
<gene>
    <name evidence="2" type="ORF">Mal4_44910</name>
</gene>
<accession>A0A517ZCB0</accession>
<dbReference type="SUPFAM" id="SSF52091">
    <property type="entry name" value="SpoIIaa-like"/>
    <property type="match status" value="1"/>
</dbReference>
<organism evidence="2 3">
    <name type="scientific">Maioricimonas rarisocia</name>
    <dbReference type="NCBI Taxonomy" id="2528026"/>
    <lineage>
        <taxon>Bacteria</taxon>
        <taxon>Pseudomonadati</taxon>
        <taxon>Planctomycetota</taxon>
        <taxon>Planctomycetia</taxon>
        <taxon>Planctomycetales</taxon>
        <taxon>Planctomycetaceae</taxon>
        <taxon>Maioricimonas</taxon>
    </lineage>
</organism>